<comment type="caution">
    <text evidence="5">The sequence shown here is derived from an EMBL/GenBank/DDBJ whole genome shotgun (WGS) entry which is preliminary data.</text>
</comment>
<evidence type="ECO:0000259" key="4">
    <source>
        <dbReference type="PROSITE" id="PS50968"/>
    </source>
</evidence>
<dbReference type="PRINTS" id="PR01071">
    <property type="entry name" value="ACOABIOTINCC"/>
</dbReference>
<dbReference type="CDD" id="cd06850">
    <property type="entry name" value="biotinyl_domain"/>
    <property type="match status" value="1"/>
</dbReference>
<accession>A0ABT3KV27</accession>
<feature type="region of interest" description="Disordered" evidence="3">
    <location>
        <begin position="1"/>
        <end position="28"/>
    </location>
</feature>
<dbReference type="GeneID" id="77319997"/>
<name>A0ABT3KV27_9BURK</name>
<dbReference type="EMBL" id="QZCW01000002">
    <property type="protein sequence ID" value="MCW5321769.1"/>
    <property type="molecule type" value="Genomic_DNA"/>
</dbReference>
<dbReference type="InterPro" id="IPR001249">
    <property type="entry name" value="AcCoA_biotinCC"/>
</dbReference>
<dbReference type="PROSITE" id="PS50968">
    <property type="entry name" value="BIOTINYL_LIPOYL"/>
    <property type="match status" value="1"/>
</dbReference>
<reference evidence="6" key="1">
    <citation type="submission" date="2023-07" db="EMBL/GenBank/DDBJ databases">
        <title>Verminephrobacter genomes.</title>
        <authorList>
            <person name="Lund M.B."/>
        </authorList>
    </citation>
    <scope>NUCLEOTIDE SEQUENCE [LARGE SCALE GENOMIC DNA]</scope>
    <source>
        <strain evidence="6">AtM5-05</strain>
    </source>
</reference>
<gene>
    <name evidence="5" type="ORF">D5039_11575</name>
</gene>
<keyword evidence="2" id="KW-0444">Lipid biosynthesis</keyword>
<comment type="function">
    <text evidence="1 2">This protein is a component of the acetyl coenzyme A carboxylase complex; first, biotin carboxylase catalyzes the carboxylation of the carrier protein and then the transcarboxylase transfers the carboxyl group to form malonyl-CoA.</text>
</comment>
<dbReference type="InterPro" id="IPR011053">
    <property type="entry name" value="Single_hybrid_motif"/>
</dbReference>
<protein>
    <recommendedName>
        <fullName evidence="2">Biotin carboxyl carrier protein of acetyl-CoA carboxylase</fullName>
    </recommendedName>
</protein>
<dbReference type="Pfam" id="PF00364">
    <property type="entry name" value="Biotin_lipoyl"/>
    <property type="match status" value="1"/>
</dbReference>
<organism evidence="5 6">
    <name type="scientific">Verminephrobacter aporrectodeae subsp. tuberculatae</name>
    <dbReference type="NCBI Taxonomy" id="1110392"/>
    <lineage>
        <taxon>Bacteria</taxon>
        <taxon>Pseudomonadati</taxon>
        <taxon>Pseudomonadota</taxon>
        <taxon>Betaproteobacteria</taxon>
        <taxon>Burkholderiales</taxon>
        <taxon>Comamonadaceae</taxon>
        <taxon>Verminephrobacter</taxon>
    </lineage>
</organism>
<dbReference type="Gene3D" id="2.40.50.100">
    <property type="match status" value="1"/>
</dbReference>
<evidence type="ECO:0000256" key="1">
    <source>
        <dbReference type="ARBA" id="ARBA00003761"/>
    </source>
</evidence>
<sequence>MATAHEILSPLPGTFYRRPSPDAPPYKSEGDAVAVDEVLGLVEVMKQFSEIRAEVAGRMGPFLVEDGDPVEPGQLLATIAVA</sequence>
<evidence type="ECO:0000313" key="5">
    <source>
        <dbReference type="EMBL" id="MCW5321769.1"/>
    </source>
</evidence>
<dbReference type="NCBIfam" id="NF005457">
    <property type="entry name" value="PRK07051.1"/>
    <property type="match status" value="1"/>
</dbReference>
<proteinExistence type="predicted"/>
<evidence type="ECO:0000256" key="2">
    <source>
        <dbReference type="RuleBase" id="RU364072"/>
    </source>
</evidence>
<dbReference type="RefSeq" id="WP_010104431.1">
    <property type="nucleotide sequence ID" value="NZ_QZCV01000002.1"/>
</dbReference>
<dbReference type="InterPro" id="IPR000089">
    <property type="entry name" value="Biotin_lipoyl"/>
</dbReference>
<comment type="pathway">
    <text evidence="2">Lipid metabolism; fatty acid biosynthesis.</text>
</comment>
<evidence type="ECO:0000256" key="3">
    <source>
        <dbReference type="SAM" id="MobiDB-lite"/>
    </source>
</evidence>
<keyword evidence="6" id="KW-1185">Reference proteome</keyword>
<dbReference type="SUPFAM" id="SSF51230">
    <property type="entry name" value="Single hybrid motif"/>
    <property type="match status" value="1"/>
</dbReference>
<keyword evidence="2" id="KW-0275">Fatty acid biosynthesis</keyword>
<keyword evidence="2" id="KW-0276">Fatty acid metabolism</keyword>
<evidence type="ECO:0000313" key="6">
    <source>
        <dbReference type="Proteomes" id="UP001208935"/>
    </source>
</evidence>
<feature type="domain" description="Lipoyl-binding" evidence="4">
    <location>
        <begin position="1"/>
        <end position="80"/>
    </location>
</feature>
<keyword evidence="2" id="KW-0092">Biotin</keyword>
<keyword evidence="2" id="KW-0443">Lipid metabolism</keyword>
<dbReference type="Proteomes" id="UP001208935">
    <property type="component" value="Unassembled WGS sequence"/>
</dbReference>